<evidence type="ECO:0000313" key="1">
    <source>
        <dbReference type="EMBL" id="KKN52123.1"/>
    </source>
</evidence>
<comment type="caution">
    <text evidence="1">The sequence shown here is derived from an EMBL/GenBank/DDBJ whole genome shotgun (WGS) entry which is preliminary data.</text>
</comment>
<dbReference type="AlphaFoldDB" id="A0A0F9UET1"/>
<sequence>MSYPLGNLARFFFSSEEPATIAETSACSIEAHVDGKGLFVSRFDNADISLGMTLTANASPLINANITVITPVFVSLPGHTLQTIIRQGRISAGTLPGASDYIIRSNQGRVFDGSLVPLFIAPGWTLTFLRSSVNSAMSYSAIIDEVAS</sequence>
<reference evidence="1" key="1">
    <citation type="journal article" date="2015" name="Nature">
        <title>Complex archaea that bridge the gap between prokaryotes and eukaryotes.</title>
        <authorList>
            <person name="Spang A."/>
            <person name="Saw J.H."/>
            <person name="Jorgensen S.L."/>
            <person name="Zaremba-Niedzwiedzka K."/>
            <person name="Martijn J."/>
            <person name="Lind A.E."/>
            <person name="van Eijk R."/>
            <person name="Schleper C."/>
            <person name="Guy L."/>
            <person name="Ettema T.J."/>
        </authorList>
    </citation>
    <scope>NUCLEOTIDE SEQUENCE</scope>
</reference>
<name>A0A0F9UET1_9ZZZZ</name>
<organism evidence="1">
    <name type="scientific">marine sediment metagenome</name>
    <dbReference type="NCBI Taxonomy" id="412755"/>
    <lineage>
        <taxon>unclassified sequences</taxon>
        <taxon>metagenomes</taxon>
        <taxon>ecological metagenomes</taxon>
    </lineage>
</organism>
<proteinExistence type="predicted"/>
<gene>
    <name evidence="1" type="ORF">LCGC14_0615970</name>
</gene>
<dbReference type="EMBL" id="LAZR01001033">
    <property type="protein sequence ID" value="KKN52123.1"/>
    <property type="molecule type" value="Genomic_DNA"/>
</dbReference>
<protein>
    <submittedName>
        <fullName evidence="1">Uncharacterized protein</fullName>
    </submittedName>
</protein>
<accession>A0A0F9UET1</accession>